<dbReference type="SUPFAM" id="SSF56672">
    <property type="entry name" value="DNA/RNA polymerases"/>
    <property type="match status" value="1"/>
</dbReference>
<dbReference type="AlphaFoldDB" id="A0AAW3YM18"/>
<sequence>ILSPIFEKQFSEFSYGFRPKRSCEMAIVKSLEFLNNGYDWIVDIDLERFFDTVHHDKLMRIISNSIHDGDVISLIRKYLVSGVMVNGKYEETPVGTPQGGNLSPLLSNIMLNELDKELEGRGLQFVRYAD</sequence>
<dbReference type="PANTHER" id="PTHR34047:SF8">
    <property type="entry name" value="PROTEIN YKFC"/>
    <property type="match status" value="1"/>
</dbReference>
<keyword evidence="3" id="KW-0808">Transferase</keyword>
<reference evidence="3" key="1">
    <citation type="submission" date="2020-09" db="EMBL/GenBank/DDBJ databases">
        <authorList>
            <person name="Palma L."/>
            <person name="Caballero P."/>
            <person name="Berry C."/>
            <person name="Del Valle E."/>
        </authorList>
    </citation>
    <scope>NUCLEOTIDE SEQUENCE</scope>
    <source>
        <strain evidence="3">M</strain>
    </source>
</reference>
<protein>
    <submittedName>
        <fullName evidence="3">Group II intron reverse transcriptase/maturase</fullName>
    </submittedName>
</protein>
<organism evidence="3">
    <name type="scientific">Xenorhabdus szentirmaii</name>
    <dbReference type="NCBI Taxonomy" id="290112"/>
    <lineage>
        <taxon>Bacteria</taxon>
        <taxon>Pseudomonadati</taxon>
        <taxon>Pseudomonadota</taxon>
        <taxon>Gammaproteobacteria</taxon>
        <taxon>Enterobacterales</taxon>
        <taxon>Morganellaceae</taxon>
        <taxon>Xenorhabdus</taxon>
    </lineage>
</organism>
<dbReference type="PANTHER" id="PTHR34047">
    <property type="entry name" value="NUCLEAR INTRON MATURASE 1, MITOCHONDRIAL-RELATED"/>
    <property type="match status" value="1"/>
</dbReference>
<dbReference type="InterPro" id="IPR043502">
    <property type="entry name" value="DNA/RNA_pol_sf"/>
</dbReference>
<comment type="caution">
    <text evidence="3">The sequence shown here is derived from an EMBL/GenBank/DDBJ whole genome shotgun (WGS) entry which is preliminary data.</text>
</comment>
<proteinExistence type="inferred from homology"/>
<feature type="non-terminal residue" evidence="3">
    <location>
        <position position="1"/>
    </location>
</feature>
<comment type="similarity">
    <text evidence="1">Belongs to the bacterial reverse transcriptase family.</text>
</comment>
<dbReference type="InterPro" id="IPR000477">
    <property type="entry name" value="RT_dom"/>
</dbReference>
<evidence type="ECO:0000259" key="2">
    <source>
        <dbReference type="PROSITE" id="PS50878"/>
    </source>
</evidence>
<evidence type="ECO:0000256" key="1">
    <source>
        <dbReference type="ARBA" id="ARBA00034120"/>
    </source>
</evidence>
<feature type="domain" description="Reverse transcriptase" evidence="2">
    <location>
        <begin position="1"/>
        <end position="130"/>
    </location>
</feature>
<accession>A0AAW3YM18</accession>
<name>A0AAW3YM18_9GAMM</name>
<evidence type="ECO:0000313" key="3">
    <source>
        <dbReference type="EMBL" id="MBD2799085.1"/>
    </source>
</evidence>
<reference evidence="3" key="2">
    <citation type="journal article" date="2024" name="Toxins">
        <title>Genome Sequence Analysis of Native Xenorhabdus Strains Isolated from Entomopathogenic Nematodes in Argentina.</title>
        <authorList>
            <person name="Palma L."/>
            <person name="Frizzo L."/>
            <person name="Kaiser S."/>
            <person name="Berry C."/>
            <person name="Caballero P."/>
            <person name="Bode H.B."/>
            <person name="Del Valle E.E."/>
        </authorList>
    </citation>
    <scope>NUCLEOTIDE SEQUENCE</scope>
    <source>
        <strain evidence="3">M</strain>
    </source>
</reference>
<keyword evidence="3" id="KW-0548">Nucleotidyltransferase</keyword>
<keyword evidence="3" id="KW-0695">RNA-directed DNA polymerase</keyword>
<gene>
    <name evidence="3" type="ORF">ID854_01065</name>
</gene>
<dbReference type="Proteomes" id="UP001193920">
    <property type="component" value="Unassembled WGS sequence"/>
</dbReference>
<feature type="non-terminal residue" evidence="3">
    <location>
        <position position="130"/>
    </location>
</feature>
<dbReference type="EMBL" id="JACXBF010000041">
    <property type="protein sequence ID" value="MBD2799085.1"/>
    <property type="molecule type" value="Genomic_DNA"/>
</dbReference>
<dbReference type="Pfam" id="PF00078">
    <property type="entry name" value="RVT_1"/>
    <property type="match status" value="1"/>
</dbReference>
<dbReference type="InterPro" id="IPR051083">
    <property type="entry name" value="GrpII_Intron_Splice-Mob/Def"/>
</dbReference>
<dbReference type="PROSITE" id="PS50878">
    <property type="entry name" value="RT_POL"/>
    <property type="match status" value="1"/>
</dbReference>
<dbReference type="GO" id="GO:0003964">
    <property type="term" value="F:RNA-directed DNA polymerase activity"/>
    <property type="evidence" value="ECO:0007669"/>
    <property type="project" value="UniProtKB-KW"/>
</dbReference>
<dbReference type="CDD" id="cd01651">
    <property type="entry name" value="RT_G2_intron"/>
    <property type="match status" value="1"/>
</dbReference>